<feature type="transmembrane region" description="Helical" evidence="1">
    <location>
        <begin position="31"/>
        <end position="52"/>
    </location>
</feature>
<dbReference type="Proteomes" id="UP001260773">
    <property type="component" value="Unassembled WGS sequence"/>
</dbReference>
<keyword evidence="1" id="KW-0472">Membrane</keyword>
<dbReference type="EMBL" id="JARPWH010000249">
    <property type="protein sequence ID" value="MDT2405271.1"/>
    <property type="molecule type" value="Genomic_DNA"/>
</dbReference>
<gene>
    <name evidence="2" type="ORF">P7D43_23275</name>
</gene>
<evidence type="ECO:0000256" key="1">
    <source>
        <dbReference type="SAM" id="Phobius"/>
    </source>
</evidence>
<sequence>MENVGIKFEDLSMNEMNAITGGNGNERVSPFITVASTAISVSASLVSTIISYNTKK</sequence>
<dbReference type="GO" id="GO:0050830">
    <property type="term" value="P:defense response to Gram-positive bacterium"/>
    <property type="evidence" value="ECO:0007669"/>
    <property type="project" value="InterPro"/>
</dbReference>
<dbReference type="NCBIfam" id="TIGR03893">
    <property type="entry name" value="lant_SP_1948"/>
    <property type="match status" value="1"/>
</dbReference>
<protein>
    <submittedName>
        <fullName evidence="2">Lichenicidin A2 family type 2 lantibiotic</fullName>
    </submittedName>
</protein>
<keyword evidence="1" id="KW-1133">Transmembrane helix</keyword>
<comment type="caution">
    <text evidence="2">The sequence shown here is derived from an EMBL/GenBank/DDBJ whole genome shotgun (WGS) entry which is preliminary data.</text>
</comment>
<dbReference type="RefSeq" id="WP_142482228.1">
    <property type="nucleotide sequence ID" value="NZ_JAQCOW010000209.1"/>
</dbReference>
<proteinExistence type="predicted"/>
<evidence type="ECO:0000313" key="2">
    <source>
        <dbReference type="EMBL" id="MDT2405271.1"/>
    </source>
</evidence>
<name>A0AAW8S143_ENTAV</name>
<accession>A0AAW8S143</accession>
<reference evidence="2" key="1">
    <citation type="submission" date="2023-03" db="EMBL/GenBank/DDBJ databases">
        <authorList>
            <person name="Shen W."/>
            <person name="Cai J."/>
        </authorList>
    </citation>
    <scope>NUCLEOTIDE SEQUENCE</scope>
    <source>
        <strain evidence="2">P33-2</strain>
    </source>
</reference>
<evidence type="ECO:0000313" key="3">
    <source>
        <dbReference type="Proteomes" id="UP001260773"/>
    </source>
</evidence>
<dbReference type="InterPro" id="IPR027632">
    <property type="entry name" value="Lant_2_A2"/>
</dbReference>
<keyword evidence="1" id="KW-0812">Transmembrane</keyword>
<organism evidence="2 3">
    <name type="scientific">Enterococcus avium</name>
    <name type="common">Streptococcus avium</name>
    <dbReference type="NCBI Taxonomy" id="33945"/>
    <lineage>
        <taxon>Bacteria</taxon>
        <taxon>Bacillati</taxon>
        <taxon>Bacillota</taxon>
        <taxon>Bacilli</taxon>
        <taxon>Lactobacillales</taxon>
        <taxon>Enterococcaceae</taxon>
        <taxon>Enterococcus</taxon>
    </lineage>
</organism>
<dbReference type="AlphaFoldDB" id="A0AAW8S143"/>